<dbReference type="OrthoDB" id="9996134at2759"/>
<dbReference type="EMBL" id="PZQS01000008">
    <property type="protein sequence ID" value="PVD26775.1"/>
    <property type="molecule type" value="Genomic_DNA"/>
</dbReference>
<proteinExistence type="predicted"/>
<evidence type="ECO:0000313" key="2">
    <source>
        <dbReference type="EMBL" id="PVD26775.1"/>
    </source>
</evidence>
<evidence type="ECO:0000256" key="1">
    <source>
        <dbReference type="SAM" id="MobiDB-lite"/>
    </source>
</evidence>
<gene>
    <name evidence="2" type="ORF">C0Q70_14453</name>
</gene>
<accession>A0A2T7P043</accession>
<reference evidence="2 3" key="1">
    <citation type="submission" date="2018-04" db="EMBL/GenBank/DDBJ databases">
        <title>The genome of golden apple snail Pomacea canaliculata provides insight into stress tolerance and invasive adaptation.</title>
        <authorList>
            <person name="Liu C."/>
            <person name="Liu B."/>
            <person name="Ren Y."/>
            <person name="Zhang Y."/>
            <person name="Wang H."/>
            <person name="Li S."/>
            <person name="Jiang F."/>
            <person name="Yin L."/>
            <person name="Zhang G."/>
            <person name="Qian W."/>
            <person name="Fan W."/>
        </authorList>
    </citation>
    <scope>NUCLEOTIDE SEQUENCE [LARGE SCALE GENOMIC DNA]</scope>
    <source>
        <strain evidence="2">SZHN2017</strain>
        <tissue evidence="2">Muscle</tissue>
    </source>
</reference>
<keyword evidence="3" id="KW-1185">Reference proteome</keyword>
<dbReference type="Proteomes" id="UP000245119">
    <property type="component" value="Linkage Group LG8"/>
</dbReference>
<protein>
    <submittedName>
        <fullName evidence="2">Uncharacterized protein</fullName>
    </submittedName>
</protein>
<comment type="caution">
    <text evidence="2">The sequence shown here is derived from an EMBL/GenBank/DDBJ whole genome shotgun (WGS) entry which is preliminary data.</text>
</comment>
<sequence>MRSKSTWCRVSSHAVDELDDDVQGLPFTPLSLRRTPTGVFRSPSPPWSPRGEQYVSRPRSRTPLTLPGADTDMGWPRQVNDTGAPDNPYTCPMDPVNRQYYYRHYREGRLGGPWRHIKACVNSVGSHFAFIDGNVKSEENFFYPPESTLEPPSSSFYVTPRLVPLQKSSSSPPTRRSVERDSAYSQRARCGFKYWPQEPKPIDYSSVCLAVTPAVLPSVYGSVSLAITPVDSNVCLAVTPAVLPSVYGSVSLAITPVDSSVCLAVTPAVLPSVYGSVSLAITPVDSSVCLAVTPAVLPSVYGSVSLAITPVDSSVCLAVTPAVLPCY</sequence>
<feature type="region of interest" description="Disordered" evidence="1">
    <location>
        <begin position="36"/>
        <end position="76"/>
    </location>
</feature>
<evidence type="ECO:0000313" key="3">
    <source>
        <dbReference type="Proteomes" id="UP000245119"/>
    </source>
</evidence>
<dbReference type="AlphaFoldDB" id="A0A2T7P043"/>
<name>A0A2T7P043_POMCA</name>
<organism evidence="2 3">
    <name type="scientific">Pomacea canaliculata</name>
    <name type="common">Golden apple snail</name>
    <dbReference type="NCBI Taxonomy" id="400727"/>
    <lineage>
        <taxon>Eukaryota</taxon>
        <taxon>Metazoa</taxon>
        <taxon>Spiralia</taxon>
        <taxon>Lophotrochozoa</taxon>
        <taxon>Mollusca</taxon>
        <taxon>Gastropoda</taxon>
        <taxon>Caenogastropoda</taxon>
        <taxon>Architaenioglossa</taxon>
        <taxon>Ampullarioidea</taxon>
        <taxon>Ampullariidae</taxon>
        <taxon>Pomacea</taxon>
    </lineage>
</organism>